<reference evidence="1 2" key="1">
    <citation type="journal article" date="2020" name="Insects">
        <title>Bacteria Belonging to Pseudomonas typographi sp. nov. from the Bark Beetle Ips typographus Have Genomic Potential to Aid in the Host Ecology.</title>
        <authorList>
            <person name="Peral-Aranega E."/>
            <person name="Saati-Santamaria Z."/>
            <person name="Kolarik M."/>
            <person name="Rivas R."/>
            <person name="Garcia-Fraile P."/>
        </authorList>
    </citation>
    <scope>NUCLEOTIDE SEQUENCE [LARGE SCALE GENOMIC DNA]</scope>
    <source>
        <strain evidence="1 2">CA3A</strain>
    </source>
</reference>
<name>A0ABR7YWL2_9PSED</name>
<accession>A0ABR7YWL2</accession>
<sequence>MYPGVPELGHLQPGPVLAKAQAQGVLTVALRSYPRPSASSEALLPEPDLMDLQLARYLAAALGVRVQLAAPAEAQLLINPANAPRGMPAEAPAPPAGAVLGLRLAAGDSVAGQSICLAQGSPWQAALEKRGARAQVYPSSLRASVAFMGGECQYYADARNTLAGLLQLPQWRFYRVLPLALDSPADARVYLAGNDPASRAWLQAALAQWHRDGQQASAWAQHADQLLTDSLKLADGLVCH</sequence>
<dbReference type="SUPFAM" id="SSF53850">
    <property type="entry name" value="Periplasmic binding protein-like II"/>
    <property type="match status" value="1"/>
</dbReference>
<organism evidence="1 2">
    <name type="scientific">Pseudomonas typographi</name>
    <dbReference type="NCBI Taxonomy" id="2715964"/>
    <lineage>
        <taxon>Bacteria</taxon>
        <taxon>Pseudomonadati</taxon>
        <taxon>Pseudomonadota</taxon>
        <taxon>Gammaproteobacteria</taxon>
        <taxon>Pseudomonadales</taxon>
        <taxon>Pseudomonadaceae</taxon>
        <taxon>Pseudomonas</taxon>
    </lineage>
</organism>
<evidence type="ECO:0000313" key="1">
    <source>
        <dbReference type="EMBL" id="MBD1597578.1"/>
    </source>
</evidence>
<proteinExistence type="predicted"/>
<keyword evidence="2" id="KW-1185">Reference proteome</keyword>
<dbReference type="EMBL" id="JAAOCA010000002">
    <property type="protein sequence ID" value="MBD1597578.1"/>
    <property type="molecule type" value="Genomic_DNA"/>
</dbReference>
<comment type="caution">
    <text evidence="1">The sequence shown here is derived from an EMBL/GenBank/DDBJ whole genome shotgun (WGS) entry which is preliminary data.</text>
</comment>
<protein>
    <submittedName>
        <fullName evidence="1">ABC transporter substrate-binding protein</fullName>
    </submittedName>
</protein>
<dbReference type="Proteomes" id="UP000805841">
    <property type="component" value="Unassembled WGS sequence"/>
</dbReference>
<dbReference type="Gene3D" id="3.40.190.10">
    <property type="entry name" value="Periplasmic binding protein-like II"/>
    <property type="match status" value="2"/>
</dbReference>
<gene>
    <name evidence="1" type="ORF">HAQ05_02475</name>
</gene>
<evidence type="ECO:0000313" key="2">
    <source>
        <dbReference type="Proteomes" id="UP000805841"/>
    </source>
</evidence>